<accession>M3K802</accession>
<keyword evidence="3" id="KW-1185">Reference proteome</keyword>
<dbReference type="Proteomes" id="UP000011777">
    <property type="component" value="Unassembled WGS sequence"/>
</dbReference>
<dbReference type="GO" id="GO:0042729">
    <property type="term" value="C:DASH complex"/>
    <property type="evidence" value="ECO:0007669"/>
    <property type="project" value="TreeGrafter"/>
</dbReference>
<dbReference type="OMA" id="ANIADFH"/>
<gene>
    <name evidence="2" type="ORF">G210_5326</name>
</gene>
<name>M3K802_CANMX</name>
<dbReference type="GO" id="GO:0051010">
    <property type="term" value="F:microtubule plus-end binding"/>
    <property type="evidence" value="ECO:0007669"/>
    <property type="project" value="TreeGrafter"/>
</dbReference>
<feature type="region of interest" description="Disordered" evidence="1">
    <location>
        <begin position="1"/>
        <end position="31"/>
    </location>
</feature>
<proteinExistence type="predicted"/>
<dbReference type="PANTHER" id="PTHR28289:SF1">
    <property type="entry name" value="DASH COMPLEX SUBUNIT HSK3"/>
    <property type="match status" value="1"/>
</dbReference>
<dbReference type="GO" id="GO:0008608">
    <property type="term" value="P:attachment of spindle microtubules to kinetochore"/>
    <property type="evidence" value="ECO:0007669"/>
    <property type="project" value="InterPro"/>
</dbReference>
<sequence length="89" mass="9898">MSTHHPSTSPRPSNAVPTGTSSQKDTSSDTQRKLYHLNSQMAQLNANLSDFNDLLVNTCSNYEKIEQLGKIHASIFMAGHSVFEEENFN</sequence>
<evidence type="ECO:0000313" key="2">
    <source>
        <dbReference type="EMBL" id="EMG50989.1"/>
    </source>
</evidence>
<dbReference type="OrthoDB" id="3358869at2759"/>
<dbReference type="PANTHER" id="PTHR28289">
    <property type="entry name" value="DASH COMPLEX SUBUNIT HSK3"/>
    <property type="match status" value="1"/>
</dbReference>
<dbReference type="EMBL" id="AOGT01000051">
    <property type="protein sequence ID" value="EMG50989.1"/>
    <property type="molecule type" value="Genomic_DNA"/>
</dbReference>
<dbReference type="InterPro" id="IPR042332">
    <property type="entry name" value="Hsk3"/>
</dbReference>
<organism evidence="2 3">
    <name type="scientific">Candida maltosa (strain Xu316)</name>
    <name type="common">Yeast</name>
    <dbReference type="NCBI Taxonomy" id="1245528"/>
    <lineage>
        <taxon>Eukaryota</taxon>
        <taxon>Fungi</taxon>
        <taxon>Dikarya</taxon>
        <taxon>Ascomycota</taxon>
        <taxon>Saccharomycotina</taxon>
        <taxon>Pichiomycetes</taxon>
        <taxon>Debaryomycetaceae</taxon>
        <taxon>Candida/Lodderomyces clade</taxon>
        <taxon>Candida</taxon>
    </lineage>
</organism>
<dbReference type="STRING" id="1245528.M3K802"/>
<protein>
    <submittedName>
        <fullName evidence="2">Uncharacterized protein</fullName>
    </submittedName>
</protein>
<dbReference type="AlphaFoldDB" id="M3K802"/>
<dbReference type="Pfam" id="PF08227">
    <property type="entry name" value="DASH_Hsk3"/>
    <property type="match status" value="1"/>
</dbReference>
<dbReference type="HOGENOM" id="CLU_149439_4_0_1"/>
<dbReference type="eggNOG" id="ENOG502SGDH">
    <property type="taxonomic scope" value="Eukaryota"/>
</dbReference>
<evidence type="ECO:0000313" key="3">
    <source>
        <dbReference type="Proteomes" id="UP000011777"/>
    </source>
</evidence>
<feature type="compositionally biased region" description="Low complexity" evidence="1">
    <location>
        <begin position="1"/>
        <end position="25"/>
    </location>
</feature>
<comment type="caution">
    <text evidence="2">The sequence shown here is derived from an EMBL/GenBank/DDBJ whole genome shotgun (WGS) entry which is preliminary data.</text>
</comment>
<evidence type="ECO:0000256" key="1">
    <source>
        <dbReference type="SAM" id="MobiDB-lite"/>
    </source>
</evidence>
<reference evidence="2 3" key="1">
    <citation type="submission" date="2013-02" db="EMBL/GenBank/DDBJ databases">
        <title>Genome sequence of Candida maltosa Xu316, a potential industrial strain for xylitol and ethanol production.</title>
        <authorList>
            <person name="Yu J."/>
            <person name="Wang Q."/>
            <person name="Geng X."/>
            <person name="Bao W."/>
            <person name="He P."/>
            <person name="Cai J."/>
        </authorList>
    </citation>
    <scope>NUCLEOTIDE SEQUENCE [LARGE SCALE GENOMIC DNA]</scope>
    <source>
        <strain evidence="3">Xu316</strain>
    </source>
</reference>
<dbReference type="InterPro" id="IPR013183">
    <property type="entry name" value="Hsk3-like"/>
</dbReference>